<evidence type="ECO:0000313" key="3">
    <source>
        <dbReference type="Proteomes" id="UP000800984"/>
    </source>
</evidence>
<comment type="caution">
    <text evidence="2">The sequence shown here is derived from an EMBL/GenBank/DDBJ whole genome shotgun (WGS) entry which is preliminary data.</text>
</comment>
<dbReference type="Proteomes" id="UP000800984">
    <property type="component" value="Unassembled WGS sequence"/>
</dbReference>
<reference evidence="2 3" key="1">
    <citation type="submission" date="2020-02" db="EMBL/GenBank/DDBJ databases">
        <authorList>
            <person name="Chen W.-M."/>
        </authorList>
    </citation>
    <scope>NUCLEOTIDE SEQUENCE [LARGE SCALE GENOMIC DNA]</scope>
    <source>
        <strain evidence="2 3">KDG-16</strain>
    </source>
</reference>
<proteinExistence type="predicted"/>
<feature type="signal peptide" evidence="1">
    <location>
        <begin position="1"/>
        <end position="20"/>
    </location>
</feature>
<evidence type="ECO:0008006" key="4">
    <source>
        <dbReference type="Google" id="ProtNLM"/>
    </source>
</evidence>
<name>A0ABX0I4U8_9FLAO</name>
<evidence type="ECO:0000256" key="1">
    <source>
        <dbReference type="SAM" id="SignalP"/>
    </source>
</evidence>
<dbReference type="EMBL" id="JAAJBT010000004">
    <property type="protein sequence ID" value="NHM02205.1"/>
    <property type="molecule type" value="Genomic_DNA"/>
</dbReference>
<gene>
    <name evidence="2" type="ORF">G4D72_08810</name>
</gene>
<keyword evidence="3" id="KW-1185">Reference proteome</keyword>
<dbReference type="RefSeq" id="WP_166077306.1">
    <property type="nucleotide sequence ID" value="NZ_JAAJBT010000004.1"/>
</dbReference>
<sequence length="229" mass="26457">MRKITFLVASFLVMLNATFAQEIRTDRRGNGNGHSNGHGHHNGHNNYYAIDYRDAEPIVFRERGITFYVFPSGDFDFNTGNGSFIARRGGVPTTNLEERGIRGIKIEHDYYGRVRRVGNVFINYDYYGRVRKIGSVYMTYNSFALTRIGGMRLFYNYHGEIVGVTGYINGMHYGYQYNPCPTGYNGGSYQDDEYGNDDDFYYYKKDGSKEKMKKEDIEGIKRDAVERKK</sequence>
<keyword evidence="1" id="KW-0732">Signal</keyword>
<evidence type="ECO:0000313" key="2">
    <source>
        <dbReference type="EMBL" id="NHM02205.1"/>
    </source>
</evidence>
<organism evidence="2 3">
    <name type="scientific">Flavobacterium difficile</name>
    <dbReference type="NCBI Taxonomy" id="2709659"/>
    <lineage>
        <taxon>Bacteria</taxon>
        <taxon>Pseudomonadati</taxon>
        <taxon>Bacteroidota</taxon>
        <taxon>Flavobacteriia</taxon>
        <taxon>Flavobacteriales</taxon>
        <taxon>Flavobacteriaceae</taxon>
        <taxon>Flavobacterium</taxon>
    </lineage>
</organism>
<protein>
    <recommendedName>
        <fullName evidence="4">MORN repeat-containing protein</fullName>
    </recommendedName>
</protein>
<accession>A0ABX0I4U8</accession>
<feature type="chain" id="PRO_5047268409" description="MORN repeat-containing protein" evidence="1">
    <location>
        <begin position="21"/>
        <end position="229"/>
    </location>
</feature>